<dbReference type="EMBL" id="SNZP01000008">
    <property type="protein sequence ID" value="TDR78365.1"/>
    <property type="molecule type" value="Genomic_DNA"/>
</dbReference>
<dbReference type="OrthoDB" id="4825649at2"/>
<name>A0A4R7B6D1_9NEIS</name>
<dbReference type="AlphaFoldDB" id="A0A4R7B6D1"/>
<proteinExistence type="predicted"/>
<dbReference type="Pfam" id="PF14107">
    <property type="entry name" value="DUF4280"/>
    <property type="match status" value="1"/>
</dbReference>
<sequence>MSLMVANGALLTCSFSMPPLPTPLKVLPLHRVLVENQPAANIRDHVPEVNITSFGMCMAPANPAVIAATAAAMGVPTPVPCVPVTPAPWLPGVPTVLVDKAPALDMRCRCLCQWAGVISIVFPRVTRTMVP</sequence>
<organism evidence="1 2">
    <name type="scientific">Paludibacterium purpuratum</name>
    <dbReference type="NCBI Taxonomy" id="1144873"/>
    <lineage>
        <taxon>Bacteria</taxon>
        <taxon>Pseudomonadati</taxon>
        <taxon>Pseudomonadota</taxon>
        <taxon>Betaproteobacteria</taxon>
        <taxon>Neisseriales</taxon>
        <taxon>Chromobacteriaceae</taxon>
        <taxon>Paludibacterium</taxon>
    </lineage>
</organism>
<dbReference type="RefSeq" id="WP_133681101.1">
    <property type="nucleotide sequence ID" value="NZ_SNZP01000008.1"/>
</dbReference>
<keyword evidence="2" id="KW-1185">Reference proteome</keyword>
<evidence type="ECO:0000313" key="2">
    <source>
        <dbReference type="Proteomes" id="UP000295611"/>
    </source>
</evidence>
<evidence type="ECO:0000313" key="1">
    <source>
        <dbReference type="EMBL" id="TDR78365.1"/>
    </source>
</evidence>
<dbReference type="Proteomes" id="UP000295611">
    <property type="component" value="Unassembled WGS sequence"/>
</dbReference>
<dbReference type="InterPro" id="IPR025460">
    <property type="entry name" value="DUF4280"/>
</dbReference>
<accession>A0A4R7B6D1</accession>
<comment type="caution">
    <text evidence="1">The sequence shown here is derived from an EMBL/GenBank/DDBJ whole genome shotgun (WGS) entry which is preliminary data.</text>
</comment>
<protein>
    <submittedName>
        <fullName evidence="1">Uncharacterized protein DUF4280</fullName>
    </submittedName>
</protein>
<reference evidence="1 2" key="1">
    <citation type="submission" date="2019-03" db="EMBL/GenBank/DDBJ databases">
        <title>Genomic Encyclopedia of Type Strains, Phase III (KMG-III): the genomes of soil and plant-associated and newly described type strains.</title>
        <authorList>
            <person name="Whitman W."/>
        </authorList>
    </citation>
    <scope>NUCLEOTIDE SEQUENCE [LARGE SCALE GENOMIC DNA]</scope>
    <source>
        <strain evidence="1 2">CECT 8976</strain>
    </source>
</reference>
<gene>
    <name evidence="1" type="ORF">DFP86_10882</name>
</gene>